<evidence type="ECO:0000259" key="3">
    <source>
        <dbReference type="Pfam" id="PF02737"/>
    </source>
</evidence>
<gene>
    <name evidence="4" type="ORF">LPQ35_08540</name>
</gene>
<dbReference type="InterPro" id="IPR036291">
    <property type="entry name" value="NAD(P)-bd_dom_sf"/>
</dbReference>
<dbReference type="Pfam" id="PF00725">
    <property type="entry name" value="3HCDH"/>
    <property type="match status" value="1"/>
</dbReference>
<keyword evidence="1" id="KW-0560">Oxidoreductase</keyword>
<dbReference type="PIRSF" id="PIRSF000105">
    <property type="entry name" value="HCDH"/>
    <property type="match status" value="1"/>
</dbReference>
<sequence length="285" mass="32754">MKVFIAGAGMMGCGIAIDVARKYEVILYDVSREPLQRARKMISEFEGIEERISFTEHIDDAENCEMVIESVYEDLDVKSDVLLKIEEISDAILCSNTSVICIDDIAERLKSRGRFLGVHWMNPPYVMPLVEIILSEYTDAETLERVKTFLGDLRKEVVVCRNQSLVNRFNAAVLSEASKMIEEGVRFEDIDKVWKSHLGILYTLFGPLGNIDYIGIDVVHAASLYLYQRFGDEKFRPSEWLVRKIEKGELGIKTGKGVYKYGDFEKSYLHRVEKIRMLLKFLDQK</sequence>
<dbReference type="SUPFAM" id="SSF48179">
    <property type="entry name" value="6-phosphogluconate dehydrogenase C-terminal domain-like"/>
    <property type="match status" value="1"/>
</dbReference>
<feature type="domain" description="3-hydroxyacyl-CoA dehydrogenase NAD binding" evidence="3">
    <location>
        <begin position="2"/>
        <end position="162"/>
    </location>
</feature>
<dbReference type="PANTHER" id="PTHR48075">
    <property type="entry name" value="3-HYDROXYACYL-COA DEHYDROGENASE FAMILY PROTEIN"/>
    <property type="match status" value="1"/>
</dbReference>
<evidence type="ECO:0000313" key="5">
    <source>
        <dbReference type="Proteomes" id="UP001492541"/>
    </source>
</evidence>
<dbReference type="PANTHER" id="PTHR48075:SF5">
    <property type="entry name" value="3-HYDROXYBUTYRYL-COA DEHYDROGENASE"/>
    <property type="match status" value="1"/>
</dbReference>
<proteinExistence type="predicted"/>
<evidence type="ECO:0000256" key="1">
    <source>
        <dbReference type="ARBA" id="ARBA00023002"/>
    </source>
</evidence>
<dbReference type="Pfam" id="PF02737">
    <property type="entry name" value="3HCDH_N"/>
    <property type="match status" value="1"/>
</dbReference>
<dbReference type="InterPro" id="IPR006108">
    <property type="entry name" value="3HC_DH_C"/>
</dbReference>
<accession>A0ABZ3H3E0</accession>
<organism evidence="4 5">
    <name type="scientific">Geoglobus acetivorans</name>
    <dbReference type="NCBI Taxonomy" id="565033"/>
    <lineage>
        <taxon>Archaea</taxon>
        <taxon>Methanobacteriati</taxon>
        <taxon>Methanobacteriota</taxon>
        <taxon>Archaeoglobi</taxon>
        <taxon>Archaeoglobales</taxon>
        <taxon>Archaeoglobaceae</taxon>
        <taxon>Geoglobus</taxon>
    </lineage>
</organism>
<dbReference type="InterPro" id="IPR008927">
    <property type="entry name" value="6-PGluconate_DH-like_C_sf"/>
</dbReference>
<dbReference type="EMBL" id="CP087714">
    <property type="protein sequence ID" value="XAT63298.1"/>
    <property type="molecule type" value="Genomic_DNA"/>
</dbReference>
<dbReference type="InterPro" id="IPR022694">
    <property type="entry name" value="3-OHacyl-CoA_DH"/>
</dbReference>
<evidence type="ECO:0000259" key="2">
    <source>
        <dbReference type="Pfam" id="PF00725"/>
    </source>
</evidence>
<dbReference type="Gene3D" id="3.40.50.720">
    <property type="entry name" value="NAD(P)-binding Rossmann-like Domain"/>
    <property type="match status" value="1"/>
</dbReference>
<dbReference type="SUPFAM" id="SSF51735">
    <property type="entry name" value="NAD(P)-binding Rossmann-fold domains"/>
    <property type="match status" value="1"/>
</dbReference>
<name>A0ABZ3H3E0_GEOAI</name>
<dbReference type="GeneID" id="90449733"/>
<dbReference type="Gene3D" id="1.10.1040.10">
    <property type="entry name" value="N-(1-d-carboxylethyl)-l-norvaline Dehydrogenase, domain 2"/>
    <property type="match status" value="1"/>
</dbReference>
<protein>
    <submittedName>
        <fullName evidence="4">3-hydroxyacyl-CoA dehydrogenase family protein</fullName>
    </submittedName>
</protein>
<reference evidence="4 5" key="1">
    <citation type="submission" date="2021-11" db="EMBL/GenBank/DDBJ databases">
        <title>Whole genome of Geoglobus acetivorans.</title>
        <authorList>
            <person name="Liu D."/>
        </authorList>
    </citation>
    <scope>NUCLEOTIDE SEQUENCE [LARGE SCALE GENOMIC DNA]</scope>
    <source>
        <strain evidence="4 5">SBH6</strain>
    </source>
</reference>
<dbReference type="InterPro" id="IPR006176">
    <property type="entry name" value="3-OHacyl-CoA_DH_NAD-bd"/>
</dbReference>
<dbReference type="RefSeq" id="WP_193808363.1">
    <property type="nucleotide sequence ID" value="NZ_CP087714.1"/>
</dbReference>
<dbReference type="InterPro" id="IPR013328">
    <property type="entry name" value="6PGD_dom2"/>
</dbReference>
<dbReference type="Proteomes" id="UP001492541">
    <property type="component" value="Chromosome"/>
</dbReference>
<keyword evidence="5" id="KW-1185">Reference proteome</keyword>
<evidence type="ECO:0000313" key="4">
    <source>
        <dbReference type="EMBL" id="XAT63298.1"/>
    </source>
</evidence>
<feature type="domain" description="3-hydroxyacyl-CoA dehydrogenase C-terminal" evidence="2">
    <location>
        <begin position="166"/>
        <end position="261"/>
    </location>
</feature>